<evidence type="ECO:0000259" key="2">
    <source>
        <dbReference type="SMART" id="SM00843"/>
    </source>
</evidence>
<dbReference type="InterPro" id="IPR018541">
    <property type="entry name" value="Ftsk_gamma"/>
</dbReference>
<sequence length="226" mass="25256">MSLFNFQGKAEIKHFNARKEGPDEDKTLALDLKLTAKTGSAALVFFDEHLEGFLYLDGTGAVRNQMMEPLKYKHEVQDCELDIAGCRFHGVRVSKFMIEPQDGYQLWLTWQCSFQPTKDECAILAELLQEEVDVAIAAQPDLFGGEQATPSVSFTQALMEDHGQDDPLFHDACQAVMQTGRASISSVQRHLRIGYNRAARLIEGMEQVGIVSPMQSNGSREVLTTR</sequence>
<dbReference type="EMBL" id="QJKC01000020">
    <property type="protein sequence ID" value="PXX42247.1"/>
    <property type="molecule type" value="Genomic_DNA"/>
</dbReference>
<feature type="domain" description="FtsK gamma" evidence="2">
    <location>
        <begin position="162"/>
        <end position="226"/>
    </location>
</feature>
<gene>
    <name evidence="3" type="ORF">DFR38_12044</name>
</gene>
<name>A0A318J3C7_9NEIS</name>
<dbReference type="InterPro" id="IPR036390">
    <property type="entry name" value="WH_DNA-bd_sf"/>
</dbReference>
<proteinExistence type="predicted"/>
<accession>A0A318J3C7</accession>
<dbReference type="InterPro" id="IPR050206">
    <property type="entry name" value="FtsK/SpoIIIE/SftA"/>
</dbReference>
<keyword evidence="4" id="KW-1185">Reference proteome</keyword>
<dbReference type="InterPro" id="IPR036388">
    <property type="entry name" value="WH-like_DNA-bd_sf"/>
</dbReference>
<dbReference type="PANTHER" id="PTHR22683:SF41">
    <property type="entry name" value="DNA TRANSLOCASE FTSK"/>
    <property type="match status" value="1"/>
</dbReference>
<dbReference type="PANTHER" id="PTHR22683">
    <property type="entry name" value="SPORULATION PROTEIN RELATED"/>
    <property type="match status" value="1"/>
</dbReference>
<dbReference type="OrthoDB" id="8912946at2"/>
<dbReference type="Proteomes" id="UP000248395">
    <property type="component" value="Unassembled WGS sequence"/>
</dbReference>
<dbReference type="AlphaFoldDB" id="A0A318J3C7"/>
<reference evidence="3 4" key="1">
    <citation type="submission" date="2018-05" db="EMBL/GenBank/DDBJ databases">
        <title>Genomic Encyclopedia of Type Strains, Phase IV (KMG-IV): sequencing the most valuable type-strain genomes for metagenomic binning, comparative biology and taxonomic classification.</title>
        <authorList>
            <person name="Goeker M."/>
        </authorList>
    </citation>
    <scope>NUCLEOTIDE SEQUENCE [LARGE SCALE GENOMIC DNA]</scope>
    <source>
        <strain evidence="3 4">DSM 25134</strain>
    </source>
</reference>
<dbReference type="Pfam" id="PF09397">
    <property type="entry name" value="FtsK_gamma"/>
    <property type="match status" value="1"/>
</dbReference>
<evidence type="ECO:0000313" key="4">
    <source>
        <dbReference type="Proteomes" id="UP000248395"/>
    </source>
</evidence>
<comment type="subcellular location">
    <subcellularLocation>
        <location evidence="1">Cell membrane</location>
    </subcellularLocation>
</comment>
<dbReference type="SUPFAM" id="SSF46785">
    <property type="entry name" value="Winged helix' DNA-binding domain"/>
    <property type="match status" value="1"/>
</dbReference>
<comment type="caution">
    <text evidence="3">The sequence shown here is derived from an EMBL/GenBank/DDBJ whole genome shotgun (WGS) entry which is preliminary data.</text>
</comment>
<dbReference type="SMART" id="SM00843">
    <property type="entry name" value="Ftsk_gamma"/>
    <property type="match status" value="1"/>
</dbReference>
<protein>
    <submittedName>
        <fullName evidence="3">FtsK-like protein</fullName>
    </submittedName>
</protein>
<dbReference type="Gene3D" id="1.10.10.10">
    <property type="entry name" value="Winged helix-like DNA-binding domain superfamily/Winged helix DNA-binding domain"/>
    <property type="match status" value="1"/>
</dbReference>
<evidence type="ECO:0000313" key="3">
    <source>
        <dbReference type="EMBL" id="PXX42247.1"/>
    </source>
</evidence>
<organism evidence="3 4">
    <name type="scientific">Aquitalea magnusonii</name>
    <dbReference type="NCBI Taxonomy" id="332411"/>
    <lineage>
        <taxon>Bacteria</taxon>
        <taxon>Pseudomonadati</taxon>
        <taxon>Pseudomonadota</taxon>
        <taxon>Betaproteobacteria</taxon>
        <taxon>Neisseriales</taxon>
        <taxon>Chromobacteriaceae</taxon>
        <taxon>Aquitalea</taxon>
    </lineage>
</organism>
<evidence type="ECO:0000256" key="1">
    <source>
        <dbReference type="ARBA" id="ARBA00004236"/>
    </source>
</evidence>